<dbReference type="SUPFAM" id="SSF48371">
    <property type="entry name" value="ARM repeat"/>
    <property type="match status" value="1"/>
</dbReference>
<sequence>MISLKSLVADCGAEFVLVVARPAQGAQEGHSTCVLLAPADVCTIPFIARDYVADRHSCIPAILNRYHRAELNVRTGCGPLFDKILPLLMERTLEDQERHLLVKAIHRVLYKLDDLIRPYVHKILVVIEPLLIDEDYYVRLAHMISTMRPDIDHADEYVRNTTARAFSVVASALGIPSLLPFLKAVCRSKKSWQARHTGIRIVQQIAIMMGCADEQTKSADDDRPCVGRLRRGCSTVRYRILRQRQVVETTVELAQKAGVAGIVGRIVNDLKDEAEPYRKMVMETITKVVASLGASDIDERLEVRLVDGIIYAFQEQTTEDQVMLDGFGTVVNALGIRVKPYLTQIVSTILWRLNNKSAKVRQQAADLTTRLAVVIKQCGEDQLLSKLGLVLFEQLGEEYPDTLGSIIAAEGAIANVVGMTQMNPPVKDLLPRMTPILRNRHEKVQEATINLIGRIVDRGAEFVPAREWMRICFELLDLLKAHTKG</sequence>
<keyword evidence="2" id="KW-0508">mRNA splicing</keyword>
<dbReference type="InterPro" id="IPR038737">
    <property type="entry name" value="SF3b_su1-like"/>
</dbReference>
<keyword evidence="4" id="KW-1185">Reference proteome</keyword>
<evidence type="ECO:0000313" key="4">
    <source>
        <dbReference type="Proteomes" id="UP001215151"/>
    </source>
</evidence>
<evidence type="ECO:0000256" key="1">
    <source>
        <dbReference type="ARBA" id="ARBA00005754"/>
    </source>
</evidence>
<organism evidence="3 4">
    <name type="scientific">Trametes cubensis</name>
    <dbReference type="NCBI Taxonomy" id="1111947"/>
    <lineage>
        <taxon>Eukaryota</taxon>
        <taxon>Fungi</taxon>
        <taxon>Dikarya</taxon>
        <taxon>Basidiomycota</taxon>
        <taxon>Agaricomycotina</taxon>
        <taxon>Agaricomycetes</taxon>
        <taxon>Polyporales</taxon>
        <taxon>Polyporaceae</taxon>
        <taxon>Trametes</taxon>
    </lineage>
</organism>
<reference evidence="3" key="1">
    <citation type="submission" date="2022-11" db="EMBL/GenBank/DDBJ databases">
        <title>Genome Sequence of Cubamyces cubensis.</title>
        <authorList>
            <person name="Buettner E."/>
        </authorList>
    </citation>
    <scope>NUCLEOTIDE SEQUENCE</scope>
    <source>
        <strain evidence="3">MPL-01</strain>
    </source>
</reference>
<protein>
    <recommendedName>
        <fullName evidence="5">Splicing factor 3B subunit 1</fullName>
    </recommendedName>
</protein>
<proteinExistence type="inferred from homology"/>
<comment type="similarity">
    <text evidence="1">Belongs to the SF3B1 family.</text>
</comment>
<evidence type="ECO:0000313" key="3">
    <source>
        <dbReference type="EMBL" id="KAJ8462361.1"/>
    </source>
</evidence>
<name>A0AAD7X5U8_9APHY</name>
<evidence type="ECO:0008006" key="5">
    <source>
        <dbReference type="Google" id="ProtNLM"/>
    </source>
</evidence>
<dbReference type="PANTHER" id="PTHR12097">
    <property type="entry name" value="SPLICING FACTOR 3B, SUBUNIT 1-RELATED"/>
    <property type="match status" value="1"/>
</dbReference>
<dbReference type="InterPro" id="IPR016024">
    <property type="entry name" value="ARM-type_fold"/>
</dbReference>
<dbReference type="InterPro" id="IPR011989">
    <property type="entry name" value="ARM-like"/>
</dbReference>
<evidence type="ECO:0000256" key="2">
    <source>
        <dbReference type="ARBA" id="ARBA00022728"/>
    </source>
</evidence>
<comment type="caution">
    <text evidence="3">The sequence shown here is derived from an EMBL/GenBank/DDBJ whole genome shotgun (WGS) entry which is preliminary data.</text>
</comment>
<dbReference type="AlphaFoldDB" id="A0AAD7X5U8"/>
<keyword evidence="2" id="KW-0747">Spliceosome</keyword>
<dbReference type="Proteomes" id="UP001215151">
    <property type="component" value="Unassembled WGS sequence"/>
</dbReference>
<dbReference type="GO" id="GO:0005681">
    <property type="term" value="C:spliceosomal complex"/>
    <property type="evidence" value="ECO:0007669"/>
    <property type="project" value="UniProtKB-KW"/>
</dbReference>
<dbReference type="EMBL" id="JAPEVG010000472">
    <property type="protein sequence ID" value="KAJ8462361.1"/>
    <property type="molecule type" value="Genomic_DNA"/>
</dbReference>
<dbReference type="Gene3D" id="1.25.10.10">
    <property type="entry name" value="Leucine-rich Repeat Variant"/>
    <property type="match status" value="2"/>
</dbReference>
<dbReference type="Pfam" id="PF13513">
    <property type="entry name" value="HEAT_EZ"/>
    <property type="match status" value="1"/>
</dbReference>
<dbReference type="FunFam" id="1.25.10.10:FF:000329">
    <property type="entry name" value="Splicing factor 3b, subunit 1"/>
    <property type="match status" value="1"/>
</dbReference>
<keyword evidence="2" id="KW-0507">mRNA processing</keyword>
<accession>A0AAD7X5U8</accession>
<gene>
    <name evidence="3" type="ORF">ONZ51_g10952</name>
</gene>
<dbReference type="GO" id="GO:0000245">
    <property type="term" value="P:spliceosomal complex assembly"/>
    <property type="evidence" value="ECO:0007669"/>
    <property type="project" value="InterPro"/>
</dbReference>
<dbReference type="GO" id="GO:0003729">
    <property type="term" value="F:mRNA binding"/>
    <property type="evidence" value="ECO:0007669"/>
    <property type="project" value="InterPro"/>
</dbReference>